<dbReference type="EMBL" id="HBNR01053739">
    <property type="protein sequence ID" value="CAE4619277.1"/>
    <property type="molecule type" value="Transcribed_RNA"/>
</dbReference>
<evidence type="ECO:0000313" key="5">
    <source>
        <dbReference type="EMBL" id="CAE4619277.1"/>
    </source>
</evidence>
<feature type="coiled-coil region" evidence="2">
    <location>
        <begin position="90"/>
        <end position="124"/>
    </location>
</feature>
<dbReference type="GO" id="GO:0007018">
    <property type="term" value="P:microtubule-based movement"/>
    <property type="evidence" value="ECO:0007669"/>
    <property type="project" value="InterPro"/>
</dbReference>
<dbReference type="InterPro" id="IPR036961">
    <property type="entry name" value="Kinesin_motor_dom_sf"/>
</dbReference>
<feature type="compositionally biased region" description="Low complexity" evidence="3">
    <location>
        <begin position="242"/>
        <end position="256"/>
    </location>
</feature>
<dbReference type="InterPro" id="IPR001752">
    <property type="entry name" value="Kinesin_motor_dom"/>
</dbReference>
<accession>A0A7S4RPC1</accession>
<feature type="compositionally biased region" description="Low complexity" evidence="3">
    <location>
        <begin position="263"/>
        <end position="283"/>
    </location>
</feature>
<keyword evidence="1" id="KW-0505">Motor protein</keyword>
<evidence type="ECO:0000259" key="4">
    <source>
        <dbReference type="PROSITE" id="PS50067"/>
    </source>
</evidence>
<comment type="similarity">
    <text evidence="1">Belongs to the TRAFAC class myosin-kinesin ATPase superfamily. Kinesin family.</text>
</comment>
<dbReference type="GO" id="GO:0005524">
    <property type="term" value="F:ATP binding"/>
    <property type="evidence" value="ECO:0007669"/>
    <property type="project" value="UniProtKB-UniRule"/>
</dbReference>
<protein>
    <recommendedName>
        <fullName evidence="4">Kinesin motor domain-containing protein</fullName>
    </recommendedName>
</protein>
<dbReference type="PRINTS" id="PR00380">
    <property type="entry name" value="KINESINHEAVY"/>
</dbReference>
<keyword evidence="1" id="KW-0547">Nucleotide-binding</keyword>
<keyword evidence="1" id="KW-0067">ATP-binding</keyword>
<feature type="region of interest" description="Disordered" evidence="3">
    <location>
        <begin position="230"/>
        <end position="283"/>
    </location>
</feature>
<feature type="binding site" evidence="1">
    <location>
        <begin position="687"/>
        <end position="694"/>
    </location>
    <ligand>
        <name>ATP</name>
        <dbReference type="ChEBI" id="CHEBI:30616"/>
    </ligand>
</feature>
<name>A0A7S4RPC1_9DINO</name>
<feature type="compositionally biased region" description="Low complexity" evidence="3">
    <location>
        <begin position="128"/>
        <end position="144"/>
    </location>
</feature>
<dbReference type="Gene3D" id="3.40.850.10">
    <property type="entry name" value="Kinesin motor domain"/>
    <property type="match status" value="1"/>
</dbReference>
<feature type="region of interest" description="Disordered" evidence="3">
    <location>
        <begin position="125"/>
        <end position="216"/>
    </location>
</feature>
<feature type="region of interest" description="Disordered" evidence="3">
    <location>
        <begin position="349"/>
        <end position="372"/>
    </location>
</feature>
<dbReference type="SMART" id="SM00129">
    <property type="entry name" value="KISc"/>
    <property type="match status" value="1"/>
</dbReference>
<feature type="domain" description="Kinesin motor" evidence="4">
    <location>
        <begin position="595"/>
        <end position="912"/>
    </location>
</feature>
<gene>
    <name evidence="5" type="ORF">AMON00008_LOCUS37730</name>
</gene>
<dbReference type="GO" id="GO:0003777">
    <property type="term" value="F:microtubule motor activity"/>
    <property type="evidence" value="ECO:0007669"/>
    <property type="project" value="InterPro"/>
</dbReference>
<dbReference type="Pfam" id="PF00225">
    <property type="entry name" value="Kinesin"/>
    <property type="match status" value="1"/>
</dbReference>
<dbReference type="PANTHER" id="PTHR47972:SF28">
    <property type="entry name" value="KINESIN-LIKE PROTEIN KLP-3"/>
    <property type="match status" value="1"/>
</dbReference>
<evidence type="ECO:0000256" key="3">
    <source>
        <dbReference type="SAM" id="MobiDB-lite"/>
    </source>
</evidence>
<dbReference type="InterPro" id="IPR027417">
    <property type="entry name" value="P-loop_NTPase"/>
</dbReference>
<feature type="compositionally biased region" description="Low complexity" evidence="3">
    <location>
        <begin position="25"/>
        <end position="38"/>
    </location>
</feature>
<feature type="compositionally biased region" description="Low complexity" evidence="3">
    <location>
        <begin position="530"/>
        <end position="540"/>
    </location>
</feature>
<dbReference type="InterPro" id="IPR027640">
    <property type="entry name" value="Kinesin-like_fam"/>
</dbReference>
<dbReference type="GO" id="GO:0015630">
    <property type="term" value="C:microtubule cytoskeleton"/>
    <property type="evidence" value="ECO:0007669"/>
    <property type="project" value="TreeGrafter"/>
</dbReference>
<dbReference type="AlphaFoldDB" id="A0A7S4RPC1"/>
<reference evidence="5" key="1">
    <citation type="submission" date="2021-01" db="EMBL/GenBank/DDBJ databases">
        <authorList>
            <person name="Corre E."/>
            <person name="Pelletier E."/>
            <person name="Niang G."/>
            <person name="Scheremetjew M."/>
            <person name="Finn R."/>
            <person name="Kale V."/>
            <person name="Holt S."/>
            <person name="Cochrane G."/>
            <person name="Meng A."/>
            <person name="Brown T."/>
            <person name="Cohen L."/>
        </authorList>
    </citation>
    <scope>NUCLEOTIDE SEQUENCE</scope>
    <source>
        <strain evidence="5">CCMP3105</strain>
    </source>
</reference>
<sequence>MSRERGHSDRSRPCWTEERPPAPRPAGADADAGGAEDSSAGERECVSCPSAFEGEDPGALFLSPSSGDEEASGGELLRLRRERDCLLFQHRRAQHHRRRLQAQADSLEALIEHAHRERQRLRTALQVAAAAPAGRTAPARLPGASSSRSTRREQRGGTVASPGPRGRGLGRGTHLCAPQPPCAVPRRPWQSALRDGAGPAAPASHPEAPAADLARRPLASRSCLSLGARLRSHPDLPTGSDSAASSPSEPAGEAGPRVPWRQAAAKALDAPDASPSLGSLSTRSGSLAAFSTSSSLASHRSGASLSAALASALEAEDVLGWRRRTGAVPPFDSSLSGAASLHRTSLAAASSCTGSDVRRQGGAKEPSPEPLNRRTARCALLAQRVSTHSFQSALSSKILQRVRGQGAEGPADSEALPCPTQVKAAVVGAAGPAPGPSPGQEFKLLARGSAAHAGSPALEPDVASARPASRASGDGSRGPRCPAAASSTVGGSPRPCPGTGVPCQAPGHPAHAKGVVVPCQASGALQRLRGAAGSPAGAAAEAREPPAPPQPAAPPPLSLARQRRHERESWARRGLAGFSPPPRDCGGAHARGIGGLRVLVRCRPPCLQGAEAAAGAAARGGGEVQGVRVIDATTVEVCEPASGISPKRFRVDGAFGQEASTADVFAAVRCLARAAINGETSAVLAYGPSGSGKTHTMYGSAGDQGLVQRTAAELFGSAGGRPVRISMLELHNETLVDLLVPRGQAPTALEVRGGSIGAVAAVDGARDVPGPSLASLLVTIRSGLARRQVAATMANASSSRSHVIVTFGVGGGKLLLVDLAGLERVKRSGAEGSLLRETQNINRSLQSLGDVVEALRRGWQHVPCRNTKLARLLVGALSGGSETAVVVCVTPDAARSNEALAALCFAERVRRISASPAVDAGAGAPGTAEGA</sequence>
<dbReference type="SUPFAM" id="SSF52540">
    <property type="entry name" value="P-loop containing nucleoside triphosphate hydrolases"/>
    <property type="match status" value="1"/>
</dbReference>
<organism evidence="5">
    <name type="scientific">Alexandrium monilatum</name>
    <dbReference type="NCBI Taxonomy" id="311494"/>
    <lineage>
        <taxon>Eukaryota</taxon>
        <taxon>Sar</taxon>
        <taxon>Alveolata</taxon>
        <taxon>Dinophyceae</taxon>
        <taxon>Gonyaulacales</taxon>
        <taxon>Pyrocystaceae</taxon>
        <taxon>Alexandrium</taxon>
    </lineage>
</organism>
<dbReference type="PANTHER" id="PTHR47972">
    <property type="entry name" value="KINESIN-LIKE PROTEIN KLP-3"/>
    <property type="match status" value="1"/>
</dbReference>
<feature type="compositionally biased region" description="Low complexity" evidence="3">
    <location>
        <begin position="197"/>
        <end position="216"/>
    </location>
</feature>
<feature type="region of interest" description="Disordered" evidence="3">
    <location>
        <begin position="530"/>
        <end position="583"/>
    </location>
</feature>
<evidence type="ECO:0000256" key="1">
    <source>
        <dbReference type="PROSITE-ProRule" id="PRU00283"/>
    </source>
</evidence>
<keyword evidence="2" id="KW-0175">Coiled coil</keyword>
<feature type="region of interest" description="Disordered" evidence="3">
    <location>
        <begin position="1"/>
        <end position="75"/>
    </location>
</feature>
<feature type="compositionally biased region" description="Pro residues" evidence="3">
    <location>
        <begin position="545"/>
        <end position="557"/>
    </location>
</feature>
<feature type="compositionally biased region" description="Basic and acidic residues" evidence="3">
    <location>
        <begin position="1"/>
        <end position="21"/>
    </location>
</feature>
<proteinExistence type="inferred from homology"/>
<dbReference type="PROSITE" id="PS50067">
    <property type="entry name" value="KINESIN_MOTOR_2"/>
    <property type="match status" value="1"/>
</dbReference>
<evidence type="ECO:0000256" key="2">
    <source>
        <dbReference type="SAM" id="Coils"/>
    </source>
</evidence>
<feature type="region of interest" description="Disordered" evidence="3">
    <location>
        <begin position="450"/>
        <end position="495"/>
    </location>
</feature>
<dbReference type="GO" id="GO:0008017">
    <property type="term" value="F:microtubule binding"/>
    <property type="evidence" value="ECO:0007669"/>
    <property type="project" value="InterPro"/>
</dbReference>